<feature type="compositionally biased region" description="Low complexity" evidence="8">
    <location>
        <begin position="322"/>
        <end position="332"/>
    </location>
</feature>
<dbReference type="SUPFAM" id="SSF54768">
    <property type="entry name" value="dsRNA-binding domain-like"/>
    <property type="match status" value="3"/>
</dbReference>
<feature type="compositionally biased region" description="Basic and acidic residues" evidence="8">
    <location>
        <begin position="173"/>
        <end position="182"/>
    </location>
</feature>
<feature type="domain" description="DRBM" evidence="10">
    <location>
        <begin position="104"/>
        <end position="171"/>
    </location>
</feature>
<dbReference type="CDD" id="cd19903">
    <property type="entry name" value="DSRM_EIF2AK2_rpt1"/>
    <property type="match status" value="1"/>
</dbReference>
<dbReference type="FunFam" id="3.30.160.20:FF:000045">
    <property type="entry name" value="Eukaryotic translation initiation factor 2-alpha kinase 2"/>
    <property type="match status" value="1"/>
</dbReference>
<dbReference type="SUPFAM" id="SSF56112">
    <property type="entry name" value="Protein kinase-like (PK-like)"/>
    <property type="match status" value="1"/>
</dbReference>
<evidence type="ECO:0000256" key="3">
    <source>
        <dbReference type="ARBA" id="ARBA00022777"/>
    </source>
</evidence>
<evidence type="ECO:0000256" key="7">
    <source>
        <dbReference type="PROSITE-ProRule" id="PRU10141"/>
    </source>
</evidence>
<dbReference type="GO" id="GO:0003725">
    <property type="term" value="F:double-stranded RNA binding"/>
    <property type="evidence" value="ECO:0007669"/>
    <property type="project" value="InterPro"/>
</dbReference>
<dbReference type="PROSITE" id="PS00108">
    <property type="entry name" value="PROTEIN_KINASE_ST"/>
    <property type="match status" value="1"/>
</dbReference>
<evidence type="ECO:0000256" key="5">
    <source>
        <dbReference type="ARBA" id="ARBA00037982"/>
    </source>
</evidence>
<dbReference type="Pfam" id="PF00069">
    <property type="entry name" value="Pkinase"/>
    <property type="match status" value="1"/>
</dbReference>
<dbReference type="PROSITE" id="PS50137">
    <property type="entry name" value="DS_RBD"/>
    <property type="match status" value="3"/>
</dbReference>
<comment type="similarity">
    <text evidence="5">Belongs to the protein kinase superfamily. Ser/Thr protein kinase family. GCN2 subfamily.</text>
</comment>
<dbReference type="GO" id="GO:0005737">
    <property type="term" value="C:cytoplasm"/>
    <property type="evidence" value="ECO:0007669"/>
    <property type="project" value="TreeGrafter"/>
</dbReference>
<dbReference type="AlphaFoldDB" id="A0A9Q1HKH8"/>
<dbReference type="Proteomes" id="UP001152803">
    <property type="component" value="Unassembled WGS sequence"/>
</dbReference>
<dbReference type="GO" id="GO:0005634">
    <property type="term" value="C:nucleus"/>
    <property type="evidence" value="ECO:0007669"/>
    <property type="project" value="TreeGrafter"/>
</dbReference>
<dbReference type="Pfam" id="PF00035">
    <property type="entry name" value="dsrm"/>
    <property type="match status" value="3"/>
</dbReference>
<organism evidence="11 12">
    <name type="scientific">Conger conger</name>
    <name type="common">Conger eel</name>
    <name type="synonym">Muraena conger</name>
    <dbReference type="NCBI Taxonomy" id="82655"/>
    <lineage>
        <taxon>Eukaryota</taxon>
        <taxon>Metazoa</taxon>
        <taxon>Chordata</taxon>
        <taxon>Craniata</taxon>
        <taxon>Vertebrata</taxon>
        <taxon>Euteleostomi</taxon>
        <taxon>Actinopterygii</taxon>
        <taxon>Neopterygii</taxon>
        <taxon>Teleostei</taxon>
        <taxon>Anguilliformes</taxon>
        <taxon>Congridae</taxon>
        <taxon>Conger</taxon>
    </lineage>
</organism>
<dbReference type="InterPro" id="IPR008271">
    <property type="entry name" value="Ser/Thr_kinase_AS"/>
</dbReference>
<evidence type="ECO:0000259" key="10">
    <source>
        <dbReference type="PROSITE" id="PS50137"/>
    </source>
</evidence>
<evidence type="ECO:0000256" key="4">
    <source>
        <dbReference type="ARBA" id="ARBA00022840"/>
    </source>
</evidence>
<gene>
    <name evidence="11" type="ORF">COCON_G00220920</name>
</gene>
<dbReference type="SMART" id="SM00358">
    <property type="entry name" value="DSRM"/>
    <property type="match status" value="3"/>
</dbReference>
<keyword evidence="12" id="KW-1185">Reference proteome</keyword>
<evidence type="ECO:0000313" key="11">
    <source>
        <dbReference type="EMBL" id="KAJ8250170.1"/>
    </source>
</evidence>
<dbReference type="OrthoDB" id="341578at2759"/>
<evidence type="ECO:0000313" key="12">
    <source>
        <dbReference type="Proteomes" id="UP001152803"/>
    </source>
</evidence>
<evidence type="ECO:0000259" key="9">
    <source>
        <dbReference type="PROSITE" id="PS50011"/>
    </source>
</evidence>
<dbReference type="Gene3D" id="3.30.160.20">
    <property type="match status" value="3"/>
</dbReference>
<reference evidence="11" key="1">
    <citation type="journal article" date="2023" name="Science">
        <title>Genome structures resolve the early diversification of teleost fishes.</title>
        <authorList>
            <person name="Parey E."/>
            <person name="Louis A."/>
            <person name="Montfort J."/>
            <person name="Bouchez O."/>
            <person name="Roques C."/>
            <person name="Iampietro C."/>
            <person name="Lluch J."/>
            <person name="Castinel A."/>
            <person name="Donnadieu C."/>
            <person name="Desvignes T."/>
            <person name="Floi Bucao C."/>
            <person name="Jouanno E."/>
            <person name="Wen M."/>
            <person name="Mejri S."/>
            <person name="Dirks R."/>
            <person name="Jansen H."/>
            <person name="Henkel C."/>
            <person name="Chen W.J."/>
            <person name="Zahm M."/>
            <person name="Cabau C."/>
            <person name="Klopp C."/>
            <person name="Thompson A.W."/>
            <person name="Robinson-Rechavi M."/>
            <person name="Braasch I."/>
            <person name="Lecointre G."/>
            <person name="Bobe J."/>
            <person name="Postlethwait J.H."/>
            <person name="Berthelot C."/>
            <person name="Roest Crollius H."/>
            <person name="Guiguen Y."/>
        </authorList>
    </citation>
    <scope>NUCLEOTIDE SEQUENCE</scope>
    <source>
        <strain evidence="11">Concon-B</strain>
    </source>
</reference>
<feature type="region of interest" description="Disordered" evidence="8">
    <location>
        <begin position="295"/>
        <end position="332"/>
    </location>
</feature>
<keyword evidence="1" id="KW-0808">Transferase</keyword>
<proteinExistence type="inferred from homology"/>
<dbReference type="InterPro" id="IPR050339">
    <property type="entry name" value="CC_SR_Kinase"/>
</dbReference>
<sequence>MDGQNYVPRLNELVQKSRFILKFEDVCVDGPDHCRTFTMKAVINDKDYPVGVGRNKKEAKQNAAKNAFHAILGESVQQNDSADMTRPAQCPSPQSTIGLIAQPNYVCWLNEYSHKTRVAFKAIESLQMGQSYSSQYCKYVADGKEFPGASASSRKEAKELAAKKVYEELMRESNKQAVDESRTGNATGQDEALSQSVSASLGRLNGSPTLEDNNFIGTLNHYCQKTKRVCDYKYVENKGPSHDPIFVYRVVIDKNEYPACEGKTAKEAKQRAAAKAWEILKEQPDWDSQVSCWSPVTEKSTLSPPSVRESEDEAGTHNQAESSSGGIVFKSSSNAVTPKMAGDVKPRRIMAPRFSNALIKENVVKNNNLGKSPEKNTQSTDSVFLKDYDQIEAIGKGGFGRVFKARKIIEDKNVAVKIVKSTKKALREVAALSDLQHLHIVRYYHAWIESTRYQGEPSESSSSTSDSGAPDNFMYIQMELCEGGTLRAWIDNRNRSYQEWKTRDKEALVILQQMVDGVKYIHSKKLIHRDLKPLNIMFASDKTLKIGDFGLVTSAESDSDGAMLERTKKTGTRWYMSPEQMNQSKYDKEVDIFALGLIFFEVLWKMTTVCEKSDFCVPHYSVDYKLIEQMLSENPADRPDAPAIAAELEKYQTCIKKDQQALQDMKTI</sequence>
<feature type="domain" description="DRBM" evidence="10">
    <location>
        <begin position="5"/>
        <end position="73"/>
    </location>
</feature>
<evidence type="ECO:0000256" key="6">
    <source>
        <dbReference type="PROSITE-ProRule" id="PRU00266"/>
    </source>
</evidence>
<feature type="region of interest" description="Disordered" evidence="8">
    <location>
        <begin position="173"/>
        <end position="197"/>
    </location>
</feature>
<dbReference type="InterPro" id="IPR044452">
    <property type="entry name" value="EIF2AK2_DSRM_1"/>
</dbReference>
<name>A0A9Q1HKH8_CONCO</name>
<dbReference type="Gene3D" id="3.30.200.20">
    <property type="entry name" value="Phosphorylase Kinase, domain 1"/>
    <property type="match status" value="1"/>
</dbReference>
<accession>A0A9Q1HKH8</accession>
<feature type="domain" description="Protein kinase" evidence="9">
    <location>
        <begin position="388"/>
        <end position="652"/>
    </location>
</feature>
<dbReference type="InterPro" id="IPR017441">
    <property type="entry name" value="Protein_kinase_ATP_BS"/>
</dbReference>
<dbReference type="PANTHER" id="PTHR11042">
    <property type="entry name" value="EUKARYOTIC TRANSLATION INITIATION FACTOR 2-ALPHA KINASE EIF2-ALPHA KINASE -RELATED"/>
    <property type="match status" value="1"/>
</dbReference>
<feature type="binding site" evidence="7">
    <location>
        <position position="417"/>
    </location>
    <ligand>
        <name>ATP</name>
        <dbReference type="ChEBI" id="CHEBI:30616"/>
    </ligand>
</feature>
<dbReference type="EMBL" id="JAFJMO010000018">
    <property type="protein sequence ID" value="KAJ8250170.1"/>
    <property type="molecule type" value="Genomic_DNA"/>
</dbReference>
<feature type="domain" description="DRBM" evidence="10">
    <location>
        <begin position="214"/>
        <end position="282"/>
    </location>
</feature>
<dbReference type="InterPro" id="IPR011009">
    <property type="entry name" value="Kinase-like_dom_sf"/>
</dbReference>
<evidence type="ECO:0000256" key="1">
    <source>
        <dbReference type="ARBA" id="ARBA00022679"/>
    </source>
</evidence>
<dbReference type="InterPro" id="IPR000719">
    <property type="entry name" value="Prot_kinase_dom"/>
</dbReference>
<dbReference type="PROSITE" id="PS00107">
    <property type="entry name" value="PROTEIN_KINASE_ATP"/>
    <property type="match status" value="1"/>
</dbReference>
<dbReference type="PROSITE" id="PS50011">
    <property type="entry name" value="PROTEIN_KINASE_DOM"/>
    <property type="match status" value="1"/>
</dbReference>
<feature type="compositionally biased region" description="Polar residues" evidence="8">
    <location>
        <begin position="295"/>
        <end position="304"/>
    </location>
</feature>
<dbReference type="SMART" id="SM00220">
    <property type="entry name" value="S_TKc"/>
    <property type="match status" value="1"/>
</dbReference>
<dbReference type="GO" id="GO:0005524">
    <property type="term" value="F:ATP binding"/>
    <property type="evidence" value="ECO:0007669"/>
    <property type="project" value="UniProtKB-UniRule"/>
</dbReference>
<protein>
    <submittedName>
        <fullName evidence="11">Uncharacterized protein</fullName>
    </submittedName>
</protein>
<dbReference type="PANTHER" id="PTHR11042:SF194">
    <property type="entry name" value="DOUBLE-STRANDED RNA ACTIVATED PROTEIN KINASE"/>
    <property type="match status" value="1"/>
</dbReference>
<keyword evidence="6" id="KW-0694">RNA-binding</keyword>
<dbReference type="GO" id="GO:0004694">
    <property type="term" value="F:eukaryotic translation initiation factor 2alpha kinase activity"/>
    <property type="evidence" value="ECO:0007669"/>
    <property type="project" value="TreeGrafter"/>
</dbReference>
<evidence type="ECO:0000256" key="2">
    <source>
        <dbReference type="ARBA" id="ARBA00022741"/>
    </source>
</evidence>
<dbReference type="Gene3D" id="1.10.510.10">
    <property type="entry name" value="Transferase(Phosphotransferase) domain 1"/>
    <property type="match status" value="1"/>
</dbReference>
<feature type="compositionally biased region" description="Polar residues" evidence="8">
    <location>
        <begin position="183"/>
        <end position="197"/>
    </location>
</feature>
<keyword evidence="3" id="KW-0418">Kinase</keyword>
<keyword evidence="2 7" id="KW-0547">Nucleotide-binding</keyword>
<comment type="caution">
    <text evidence="11">The sequence shown here is derived from an EMBL/GenBank/DDBJ whole genome shotgun (WGS) entry which is preliminary data.</text>
</comment>
<evidence type="ECO:0000256" key="8">
    <source>
        <dbReference type="SAM" id="MobiDB-lite"/>
    </source>
</evidence>
<keyword evidence="4 7" id="KW-0067">ATP-binding</keyword>
<dbReference type="InterPro" id="IPR014720">
    <property type="entry name" value="dsRBD_dom"/>
</dbReference>